<keyword evidence="2" id="KW-1185">Reference proteome</keyword>
<evidence type="ECO:0000313" key="1">
    <source>
        <dbReference type="EMBL" id="GIY54687.1"/>
    </source>
</evidence>
<protein>
    <submittedName>
        <fullName evidence="1">Uncharacterized protein</fullName>
    </submittedName>
</protein>
<evidence type="ECO:0000313" key="2">
    <source>
        <dbReference type="Proteomes" id="UP001054945"/>
    </source>
</evidence>
<reference evidence="1 2" key="1">
    <citation type="submission" date="2021-06" db="EMBL/GenBank/DDBJ databases">
        <title>Caerostris extrusa draft genome.</title>
        <authorList>
            <person name="Kono N."/>
            <person name="Arakawa K."/>
        </authorList>
    </citation>
    <scope>NUCLEOTIDE SEQUENCE [LARGE SCALE GENOMIC DNA]</scope>
</reference>
<accession>A0AAV4U9Z5</accession>
<organism evidence="1 2">
    <name type="scientific">Caerostris extrusa</name>
    <name type="common">Bark spider</name>
    <name type="synonym">Caerostris bankana</name>
    <dbReference type="NCBI Taxonomy" id="172846"/>
    <lineage>
        <taxon>Eukaryota</taxon>
        <taxon>Metazoa</taxon>
        <taxon>Ecdysozoa</taxon>
        <taxon>Arthropoda</taxon>
        <taxon>Chelicerata</taxon>
        <taxon>Arachnida</taxon>
        <taxon>Araneae</taxon>
        <taxon>Araneomorphae</taxon>
        <taxon>Entelegynae</taxon>
        <taxon>Araneoidea</taxon>
        <taxon>Araneidae</taxon>
        <taxon>Caerostris</taxon>
    </lineage>
</organism>
<proteinExistence type="predicted"/>
<name>A0AAV4U9Z5_CAEEX</name>
<gene>
    <name evidence="1" type="ORF">CEXT_132411</name>
</gene>
<dbReference type="AlphaFoldDB" id="A0AAV4U9Z5"/>
<dbReference type="EMBL" id="BPLR01012541">
    <property type="protein sequence ID" value="GIY54687.1"/>
    <property type="molecule type" value="Genomic_DNA"/>
</dbReference>
<sequence length="136" mass="15063">MSVMRNDRGAGGKAGPLNNGSCVYSGKPVSTTPCRRGGSERFSILDTLKPLAENGTESEAFFLSYFCAPWNKTSRVSRSGQVEKADCFFRVNEMARVIRLISCSFFSLTLPPTTPSFLHTNTLWPCLRLVLEELMT</sequence>
<dbReference type="Proteomes" id="UP001054945">
    <property type="component" value="Unassembled WGS sequence"/>
</dbReference>
<comment type="caution">
    <text evidence="1">The sequence shown here is derived from an EMBL/GenBank/DDBJ whole genome shotgun (WGS) entry which is preliminary data.</text>
</comment>